<evidence type="ECO:0000256" key="5">
    <source>
        <dbReference type="ARBA" id="ARBA00022734"/>
    </source>
</evidence>
<feature type="disulfide bond" evidence="10">
    <location>
        <begin position="446"/>
        <end position="456"/>
    </location>
</feature>
<reference evidence="14" key="2">
    <citation type="submission" date="2025-09" db="UniProtKB">
        <authorList>
            <consortium name="Ensembl"/>
        </authorList>
    </citation>
    <scope>IDENTIFICATION</scope>
</reference>
<dbReference type="GeneTree" id="ENSGT00940000175238"/>
<dbReference type="RefSeq" id="XP_042070777.1">
    <property type="nucleotide sequence ID" value="XM_042214843.1"/>
</dbReference>
<evidence type="ECO:0000256" key="9">
    <source>
        <dbReference type="ARBA" id="ARBA00023157"/>
    </source>
</evidence>
<dbReference type="InterPro" id="IPR001881">
    <property type="entry name" value="EGF-like_Ca-bd_dom"/>
</dbReference>
<dbReference type="SMART" id="SM00179">
    <property type="entry name" value="EGF_CA"/>
    <property type="match status" value="2"/>
</dbReference>
<evidence type="ECO:0000256" key="7">
    <source>
        <dbReference type="ARBA" id="ARBA00022989"/>
    </source>
</evidence>
<dbReference type="GO" id="GO:0005509">
    <property type="term" value="F:calcium ion binding"/>
    <property type="evidence" value="ECO:0007669"/>
    <property type="project" value="InterPro"/>
</dbReference>
<protein>
    <recommendedName>
        <fullName evidence="13">EGF-like domain-containing protein</fullName>
    </recommendedName>
</protein>
<keyword evidence="9 10" id="KW-1015">Disulfide bond</keyword>
<evidence type="ECO:0000256" key="11">
    <source>
        <dbReference type="SAM" id="MobiDB-lite"/>
    </source>
</evidence>
<comment type="caution">
    <text evidence="10">Lacks conserved residue(s) required for the propagation of feature annotation.</text>
</comment>
<keyword evidence="7 12" id="KW-1133">Transmembrane helix</keyword>
<dbReference type="Ensembl" id="ENSHBUT00000005467.1">
    <property type="protein sequence ID" value="ENSHBUP00000025635.1"/>
    <property type="gene ID" value="ENSHBUG00000007733.1"/>
</dbReference>
<feature type="transmembrane region" description="Helical" evidence="12">
    <location>
        <begin position="523"/>
        <end position="541"/>
    </location>
</feature>
<keyword evidence="6" id="KW-0677">Repeat</keyword>
<proteinExistence type="predicted"/>
<dbReference type="InterPro" id="IPR009030">
    <property type="entry name" value="Growth_fac_rcpt_cys_sf"/>
</dbReference>
<keyword evidence="4" id="KW-0732">Signal</keyword>
<dbReference type="SUPFAM" id="SSF57184">
    <property type="entry name" value="Growth factor receptor domain"/>
    <property type="match status" value="1"/>
</dbReference>
<dbReference type="AlphaFoldDB" id="A0A3Q2WJU4"/>
<keyword evidence="15" id="KW-1185">Reference proteome</keyword>
<dbReference type="GO" id="GO:0030246">
    <property type="term" value="F:carbohydrate binding"/>
    <property type="evidence" value="ECO:0007669"/>
    <property type="project" value="UniProtKB-KW"/>
</dbReference>
<evidence type="ECO:0000256" key="6">
    <source>
        <dbReference type="ARBA" id="ARBA00022737"/>
    </source>
</evidence>
<feature type="domain" description="EGF-like" evidence="13">
    <location>
        <begin position="442"/>
        <end position="477"/>
    </location>
</feature>
<dbReference type="PROSITE" id="PS01187">
    <property type="entry name" value="EGF_CA"/>
    <property type="match status" value="1"/>
</dbReference>
<dbReference type="PANTHER" id="PTHR14789">
    <property type="entry name" value="CHONDROLECTIN VARIANT CHODLFDELTAE"/>
    <property type="match status" value="1"/>
</dbReference>
<dbReference type="InterPro" id="IPR049883">
    <property type="entry name" value="NOTCH1_EGF-like"/>
</dbReference>
<dbReference type="InterPro" id="IPR000152">
    <property type="entry name" value="EGF-type_Asp/Asn_hydroxyl_site"/>
</dbReference>
<dbReference type="InterPro" id="IPR018097">
    <property type="entry name" value="EGF_Ca-bd_CS"/>
</dbReference>
<dbReference type="PROSITE" id="PS00010">
    <property type="entry name" value="ASX_HYDROXYL"/>
    <property type="match status" value="1"/>
</dbReference>
<dbReference type="InterPro" id="IPR051505">
    <property type="entry name" value="C-type_lectin_domain"/>
</dbReference>
<dbReference type="SUPFAM" id="SSF56436">
    <property type="entry name" value="C-type lectin-like"/>
    <property type="match status" value="1"/>
</dbReference>
<dbReference type="CDD" id="cd00054">
    <property type="entry name" value="EGF_CA"/>
    <property type="match status" value="1"/>
</dbReference>
<name>A0A3Q2WJU4_HAPBU</name>
<evidence type="ECO:0000313" key="14">
    <source>
        <dbReference type="Ensembl" id="ENSHBUP00000025635.1"/>
    </source>
</evidence>
<evidence type="ECO:0000256" key="4">
    <source>
        <dbReference type="ARBA" id="ARBA00022729"/>
    </source>
</evidence>
<dbReference type="Gene3D" id="2.10.25.10">
    <property type="entry name" value="Laminin"/>
    <property type="match status" value="2"/>
</dbReference>
<dbReference type="OMA" id="NCTERDC"/>
<dbReference type="PROSITE" id="PS50026">
    <property type="entry name" value="EGF_3"/>
    <property type="match status" value="1"/>
</dbReference>
<dbReference type="STRING" id="8153.ENSHBUP00000025635"/>
<dbReference type="SMART" id="SM00181">
    <property type="entry name" value="EGF"/>
    <property type="match status" value="5"/>
</dbReference>
<organism evidence="14 15">
    <name type="scientific">Haplochromis burtoni</name>
    <name type="common">Burton's mouthbrooder</name>
    <name type="synonym">Chromis burtoni</name>
    <dbReference type="NCBI Taxonomy" id="8153"/>
    <lineage>
        <taxon>Eukaryota</taxon>
        <taxon>Metazoa</taxon>
        <taxon>Chordata</taxon>
        <taxon>Craniata</taxon>
        <taxon>Vertebrata</taxon>
        <taxon>Euteleostomi</taxon>
        <taxon>Actinopterygii</taxon>
        <taxon>Neopterygii</taxon>
        <taxon>Teleostei</taxon>
        <taxon>Neoteleostei</taxon>
        <taxon>Acanthomorphata</taxon>
        <taxon>Ovalentaria</taxon>
        <taxon>Cichlomorphae</taxon>
        <taxon>Cichliformes</taxon>
        <taxon>Cichlidae</taxon>
        <taxon>African cichlids</taxon>
        <taxon>Pseudocrenilabrinae</taxon>
        <taxon>Haplochromini</taxon>
        <taxon>Haplochromis</taxon>
    </lineage>
</organism>
<dbReference type="Proteomes" id="UP000264840">
    <property type="component" value="Unplaced"/>
</dbReference>
<evidence type="ECO:0000256" key="8">
    <source>
        <dbReference type="ARBA" id="ARBA00023136"/>
    </source>
</evidence>
<dbReference type="GO" id="GO:0016020">
    <property type="term" value="C:membrane"/>
    <property type="evidence" value="ECO:0007669"/>
    <property type="project" value="UniProtKB-SubCell"/>
</dbReference>
<keyword evidence="8 12" id="KW-0472">Membrane</keyword>
<keyword evidence="3 12" id="KW-0812">Transmembrane</keyword>
<keyword evidence="2 10" id="KW-0245">EGF-like domain</keyword>
<evidence type="ECO:0000256" key="10">
    <source>
        <dbReference type="PROSITE-ProRule" id="PRU00076"/>
    </source>
</evidence>
<dbReference type="SUPFAM" id="SSF57196">
    <property type="entry name" value="EGF/Laminin"/>
    <property type="match status" value="1"/>
</dbReference>
<accession>A0A3Q2WJU4</accession>
<feature type="region of interest" description="Disordered" evidence="11">
    <location>
        <begin position="484"/>
        <end position="512"/>
    </location>
</feature>
<evidence type="ECO:0000256" key="3">
    <source>
        <dbReference type="ARBA" id="ARBA00022692"/>
    </source>
</evidence>
<reference evidence="14" key="1">
    <citation type="submission" date="2025-08" db="UniProtKB">
        <authorList>
            <consortium name="Ensembl"/>
        </authorList>
    </citation>
    <scope>IDENTIFICATION</scope>
</reference>
<sequence>MGKPFGERGGCEIRRTRLNFLPRLDLRGGKKRRRREKTGRRFYKWGLCSAFSRCISFRSSNTDVHATGVTIGGLFKIGTMIPRMPLFSLLFLCGLQEALLSPLVRCSKNAFCAFDVPVDLRGAKETCEKYSGSLYQLNSKEELGDLTTLTRLSGKYWLQSSDETGPNCPVVSMMEGQGATVVRVPCQDQKLDGFFCQMTEYCSPLNASPGTAVNYTLETFKFGYSEVFPLGTTAEERKLGGKYPESKHLCYDKWLKAPWKCEVMGGGCEHECDSSVPGCVCPTGLVLHRNNVSCSTGPCTECAQGSQREDDSFQCKCNKGHDLGQGGKSSVEADECKACTADQMCVSTREGHECRCRFRGFVLEEGECLNLTICKSCEHDCAKVNGEYRCVCRRDYMVSPSDPTKCTLNCTERDCRCSSSAGCECLDGYVKDNVNGTDFCTDIDECEAQRMCDHVCENFFGGYRCRCREGFQLRDNGKCVSLSEEQEEEDDGSGSPSLSVTSTGEPTSAHPASLPPYIKTGSVLGIAVFIVLVGVLLVFLLRNIFKRCGSLELPPLKRPDIDIFYLQQVTTETYKRLSFDKQIKNDTQKLELNL</sequence>
<evidence type="ECO:0000256" key="2">
    <source>
        <dbReference type="ARBA" id="ARBA00022536"/>
    </source>
</evidence>
<dbReference type="GeneID" id="121812489"/>
<evidence type="ECO:0000259" key="13">
    <source>
        <dbReference type="PROSITE" id="PS50026"/>
    </source>
</evidence>
<dbReference type="InterPro" id="IPR000742">
    <property type="entry name" value="EGF"/>
</dbReference>
<evidence type="ECO:0000256" key="12">
    <source>
        <dbReference type="SAM" id="Phobius"/>
    </source>
</evidence>
<dbReference type="Pfam" id="PF07645">
    <property type="entry name" value="EGF_CA"/>
    <property type="match status" value="1"/>
</dbReference>
<comment type="subcellular location">
    <subcellularLocation>
        <location evidence="1">Membrane</location>
        <topology evidence="1">Single-pass type I membrane protein</topology>
    </subcellularLocation>
</comment>
<keyword evidence="5" id="KW-0430">Lectin</keyword>
<evidence type="ECO:0000256" key="1">
    <source>
        <dbReference type="ARBA" id="ARBA00004479"/>
    </source>
</evidence>
<dbReference type="InterPro" id="IPR016187">
    <property type="entry name" value="CTDL_fold"/>
</dbReference>
<evidence type="ECO:0000313" key="15">
    <source>
        <dbReference type="Proteomes" id="UP000264840"/>
    </source>
</evidence>